<gene>
    <name evidence="4" type="ORF">SAMN05444370_101427</name>
</gene>
<name>A0A1H3VZK0_9RHOB</name>
<dbReference type="InterPro" id="IPR002563">
    <property type="entry name" value="Flavin_Rdtase-like_dom"/>
</dbReference>
<dbReference type="RefSeq" id="WP_093247892.1">
    <property type="nucleotide sequence ID" value="NZ_FNQM01000001.1"/>
</dbReference>
<keyword evidence="5" id="KW-1185">Reference proteome</keyword>
<evidence type="ECO:0000259" key="3">
    <source>
        <dbReference type="SMART" id="SM00903"/>
    </source>
</evidence>
<keyword evidence="1" id="KW-0560">Oxidoreductase</keyword>
<dbReference type="GO" id="GO:0010181">
    <property type="term" value="F:FMN binding"/>
    <property type="evidence" value="ECO:0007669"/>
    <property type="project" value="InterPro"/>
</dbReference>
<dbReference type="EMBL" id="FNQM01000001">
    <property type="protein sequence ID" value="SDZ80229.1"/>
    <property type="molecule type" value="Genomic_DNA"/>
</dbReference>
<dbReference type="Proteomes" id="UP000198703">
    <property type="component" value="Unassembled WGS sequence"/>
</dbReference>
<reference evidence="4 5" key="1">
    <citation type="submission" date="2016-10" db="EMBL/GenBank/DDBJ databases">
        <authorList>
            <person name="de Groot N.N."/>
        </authorList>
    </citation>
    <scope>NUCLEOTIDE SEQUENCE [LARGE SCALE GENOMIC DNA]</scope>
    <source>
        <strain evidence="4 5">DSM 15345</strain>
    </source>
</reference>
<dbReference type="PANTHER" id="PTHR30466">
    <property type="entry name" value="FLAVIN REDUCTASE"/>
    <property type="match status" value="1"/>
</dbReference>
<dbReference type="Pfam" id="PF01613">
    <property type="entry name" value="Flavin_Reduct"/>
    <property type="match status" value="1"/>
</dbReference>
<evidence type="ECO:0000313" key="5">
    <source>
        <dbReference type="Proteomes" id="UP000198703"/>
    </source>
</evidence>
<dbReference type="InterPro" id="IPR050268">
    <property type="entry name" value="NADH-dep_flavin_reductase"/>
</dbReference>
<dbReference type="SMART" id="SM00903">
    <property type="entry name" value="Flavin_Reduct"/>
    <property type="match status" value="1"/>
</dbReference>
<proteinExistence type="predicted"/>
<accession>A0A1H3VZK0</accession>
<dbReference type="OrthoDB" id="9792858at2"/>
<feature type="region of interest" description="Disordered" evidence="2">
    <location>
        <begin position="1"/>
        <end position="23"/>
    </location>
</feature>
<dbReference type="SUPFAM" id="SSF50475">
    <property type="entry name" value="FMN-binding split barrel"/>
    <property type="match status" value="1"/>
</dbReference>
<dbReference type="InterPro" id="IPR012349">
    <property type="entry name" value="Split_barrel_FMN-bd"/>
</dbReference>
<evidence type="ECO:0000256" key="1">
    <source>
        <dbReference type="ARBA" id="ARBA00023002"/>
    </source>
</evidence>
<dbReference type="GO" id="GO:0042602">
    <property type="term" value="F:riboflavin reductase (NADPH) activity"/>
    <property type="evidence" value="ECO:0007669"/>
    <property type="project" value="TreeGrafter"/>
</dbReference>
<feature type="domain" description="Flavin reductase like" evidence="3">
    <location>
        <begin position="39"/>
        <end position="182"/>
    </location>
</feature>
<evidence type="ECO:0000313" key="4">
    <source>
        <dbReference type="EMBL" id="SDZ80229.1"/>
    </source>
</evidence>
<dbReference type="Gene3D" id="2.30.110.10">
    <property type="entry name" value="Electron Transport, Fmn-binding Protein, Chain A"/>
    <property type="match status" value="1"/>
</dbReference>
<dbReference type="AlphaFoldDB" id="A0A1H3VZK0"/>
<dbReference type="PANTHER" id="PTHR30466:SF1">
    <property type="entry name" value="FMN REDUCTASE (NADH) RUTF"/>
    <property type="match status" value="1"/>
</dbReference>
<organism evidence="4 5">
    <name type="scientific">Rubrimonas cliftonensis</name>
    <dbReference type="NCBI Taxonomy" id="89524"/>
    <lineage>
        <taxon>Bacteria</taxon>
        <taxon>Pseudomonadati</taxon>
        <taxon>Pseudomonadota</taxon>
        <taxon>Alphaproteobacteria</taxon>
        <taxon>Rhodobacterales</taxon>
        <taxon>Paracoccaceae</taxon>
        <taxon>Rubrimonas</taxon>
    </lineage>
</organism>
<evidence type="ECO:0000256" key="2">
    <source>
        <dbReference type="SAM" id="MobiDB-lite"/>
    </source>
</evidence>
<dbReference type="STRING" id="89524.SAMN05444370_101427"/>
<sequence>MGVARATSTAPEDGAMGDAGEGAGAPAGTLDGAMLRRALGGFATGVTVTTALGPDGRPAGFTANSFTSVSLEPPLVLVCLGRGAASYPVFAQADGFAVNVLSADQQEVARVFATRGADKFASVAWGPRETGAPVFRGVAAWFDCRMRERIDAGDHVIVIGEVIGFGRAAAAPLLYCGGRFAALDSGVRLSVVARAGDAILTREDGRGLRLPTAAAFGPADDPASLSGLIARWCEGAGRPTPLHSFDEPDGAHRVVYAVDADALRPSGPSWRATPVAGAADAMACPLEVEAVRAALSRAVRHRS</sequence>
<protein>
    <submittedName>
        <fullName evidence="4">NADH-FMN oxidoreductase RutF, flavin reductase (DIM6/NTAB) family</fullName>
    </submittedName>
</protein>